<gene>
    <name evidence="9" type="primary">UNC32_2</name>
    <name evidence="9" type="ORF">KIN20_006125</name>
</gene>
<dbReference type="Proteomes" id="UP001196413">
    <property type="component" value="Unassembled WGS sequence"/>
</dbReference>
<keyword evidence="8" id="KW-0375">Hydrogen ion transport</keyword>
<dbReference type="GO" id="GO:0016471">
    <property type="term" value="C:vacuolar proton-transporting V-type ATPase complex"/>
    <property type="evidence" value="ECO:0007669"/>
    <property type="project" value="TreeGrafter"/>
</dbReference>
<evidence type="ECO:0000256" key="7">
    <source>
        <dbReference type="ARBA" id="ARBA00023136"/>
    </source>
</evidence>
<evidence type="ECO:0000313" key="10">
    <source>
        <dbReference type="Proteomes" id="UP001196413"/>
    </source>
</evidence>
<dbReference type="GO" id="GO:0007035">
    <property type="term" value="P:vacuolar acidification"/>
    <property type="evidence" value="ECO:0007669"/>
    <property type="project" value="TreeGrafter"/>
</dbReference>
<evidence type="ECO:0000256" key="2">
    <source>
        <dbReference type="ARBA" id="ARBA00009904"/>
    </source>
</evidence>
<evidence type="ECO:0000256" key="8">
    <source>
        <dbReference type="RuleBase" id="RU361189"/>
    </source>
</evidence>
<evidence type="ECO:0000313" key="9">
    <source>
        <dbReference type="EMBL" id="KAJ1350351.1"/>
    </source>
</evidence>
<keyword evidence="6 8" id="KW-0406">Ion transport</keyword>
<evidence type="ECO:0000256" key="5">
    <source>
        <dbReference type="ARBA" id="ARBA00022989"/>
    </source>
</evidence>
<name>A0AAD5QKR9_PARTN</name>
<keyword evidence="5 8" id="KW-1133">Transmembrane helix</keyword>
<feature type="transmembrane region" description="Helical" evidence="8">
    <location>
        <begin position="41"/>
        <end position="61"/>
    </location>
</feature>
<comment type="caution">
    <text evidence="9">The sequence shown here is derived from an EMBL/GenBank/DDBJ whole genome shotgun (WGS) entry which is preliminary data.</text>
</comment>
<accession>A0AAD5QKR9</accession>
<sequence>MLIPENAYDSAGGPYPIGVDPVWNLAESNKLTFLNSMKMKISVILGIAQMTFGVLLSYHNYKYFKSELDIKFMFIPK</sequence>
<dbReference type="GO" id="GO:0046961">
    <property type="term" value="F:proton-transporting ATPase activity, rotational mechanism"/>
    <property type="evidence" value="ECO:0007669"/>
    <property type="project" value="InterPro"/>
</dbReference>
<keyword evidence="7 8" id="KW-0472">Membrane</keyword>
<keyword evidence="10" id="KW-1185">Reference proteome</keyword>
<organism evidence="9 10">
    <name type="scientific">Parelaphostrongylus tenuis</name>
    <name type="common">Meningeal worm</name>
    <dbReference type="NCBI Taxonomy" id="148309"/>
    <lineage>
        <taxon>Eukaryota</taxon>
        <taxon>Metazoa</taxon>
        <taxon>Ecdysozoa</taxon>
        <taxon>Nematoda</taxon>
        <taxon>Chromadorea</taxon>
        <taxon>Rhabditida</taxon>
        <taxon>Rhabditina</taxon>
        <taxon>Rhabditomorpha</taxon>
        <taxon>Strongyloidea</taxon>
        <taxon>Metastrongylidae</taxon>
        <taxon>Parelaphostrongylus</taxon>
    </lineage>
</organism>
<comment type="subcellular location">
    <subcellularLocation>
        <location evidence="1">Membrane</location>
        <topology evidence="1">Multi-pass membrane protein</topology>
    </subcellularLocation>
</comment>
<dbReference type="InterPro" id="IPR002490">
    <property type="entry name" value="V-ATPase_116kDa_su"/>
</dbReference>
<dbReference type="Pfam" id="PF01496">
    <property type="entry name" value="V_ATPase_I"/>
    <property type="match status" value="1"/>
</dbReference>
<keyword evidence="3 8" id="KW-0813">Transport</keyword>
<dbReference type="EMBL" id="JAHQIW010000843">
    <property type="protein sequence ID" value="KAJ1350351.1"/>
    <property type="molecule type" value="Genomic_DNA"/>
</dbReference>
<keyword evidence="4 8" id="KW-0812">Transmembrane</keyword>
<comment type="similarity">
    <text evidence="2 8">Belongs to the V-ATPase 116 kDa subunit family.</text>
</comment>
<reference evidence="9" key="1">
    <citation type="submission" date="2021-06" db="EMBL/GenBank/DDBJ databases">
        <title>Parelaphostrongylus tenuis whole genome reference sequence.</title>
        <authorList>
            <person name="Garwood T.J."/>
            <person name="Larsen P.A."/>
            <person name="Fountain-Jones N.M."/>
            <person name="Garbe J.R."/>
            <person name="Macchietto M.G."/>
            <person name="Kania S.A."/>
            <person name="Gerhold R.W."/>
            <person name="Richards J.E."/>
            <person name="Wolf T.M."/>
        </authorList>
    </citation>
    <scope>NUCLEOTIDE SEQUENCE</scope>
    <source>
        <strain evidence="9">MNPRO001-30</strain>
        <tissue evidence="9">Meninges</tissue>
    </source>
</reference>
<comment type="function">
    <text evidence="8">Essential component of the vacuolar proton pump (V-ATPase), a multimeric enzyme that catalyzes the translocation of protons across the membranes. Required for assembly and activity of the V-ATPase.</text>
</comment>
<comment type="caution">
    <text evidence="8">Lacks conserved residue(s) required for the propagation of feature annotation.</text>
</comment>
<evidence type="ECO:0000256" key="1">
    <source>
        <dbReference type="ARBA" id="ARBA00004141"/>
    </source>
</evidence>
<evidence type="ECO:0000256" key="3">
    <source>
        <dbReference type="ARBA" id="ARBA00022448"/>
    </source>
</evidence>
<evidence type="ECO:0000256" key="6">
    <source>
        <dbReference type="ARBA" id="ARBA00023065"/>
    </source>
</evidence>
<dbReference type="GO" id="GO:0033179">
    <property type="term" value="C:proton-transporting V-type ATPase, V0 domain"/>
    <property type="evidence" value="ECO:0007669"/>
    <property type="project" value="InterPro"/>
</dbReference>
<dbReference type="AlphaFoldDB" id="A0AAD5QKR9"/>
<evidence type="ECO:0000256" key="4">
    <source>
        <dbReference type="ARBA" id="ARBA00022692"/>
    </source>
</evidence>
<proteinExistence type="inferred from homology"/>
<dbReference type="GO" id="GO:0005886">
    <property type="term" value="C:plasma membrane"/>
    <property type="evidence" value="ECO:0007669"/>
    <property type="project" value="TreeGrafter"/>
</dbReference>
<dbReference type="PANTHER" id="PTHR11629">
    <property type="entry name" value="VACUOLAR PROTON ATPASES"/>
    <property type="match status" value="1"/>
</dbReference>
<protein>
    <recommendedName>
        <fullName evidence="8">V-type proton ATPase subunit a</fullName>
    </recommendedName>
</protein>
<dbReference type="GO" id="GO:0051117">
    <property type="term" value="F:ATPase binding"/>
    <property type="evidence" value="ECO:0007669"/>
    <property type="project" value="TreeGrafter"/>
</dbReference>
<dbReference type="PANTHER" id="PTHR11629:SF63">
    <property type="entry name" value="V-TYPE PROTON ATPASE SUBUNIT A"/>
    <property type="match status" value="1"/>
</dbReference>